<dbReference type="EMBL" id="JH669370">
    <property type="protein sequence ID" value="KAG6465112.1"/>
    <property type="molecule type" value="Genomic_DNA"/>
</dbReference>
<reference evidence="3" key="2">
    <citation type="submission" date="2020-12" db="EMBL/GenBank/DDBJ databases">
        <authorList>
            <person name="Kanost M."/>
        </authorList>
    </citation>
    <scope>NUCLEOTIDE SEQUENCE</scope>
</reference>
<evidence type="ECO:0000256" key="2">
    <source>
        <dbReference type="SAM" id="MobiDB-lite"/>
    </source>
</evidence>
<evidence type="ECO:0000256" key="1">
    <source>
        <dbReference type="SAM" id="Coils"/>
    </source>
</evidence>
<feature type="compositionally biased region" description="Low complexity" evidence="2">
    <location>
        <begin position="322"/>
        <end position="331"/>
    </location>
</feature>
<dbReference type="AlphaFoldDB" id="A0A922D0Q7"/>
<evidence type="ECO:0000313" key="3">
    <source>
        <dbReference type="EMBL" id="KAG6465112.1"/>
    </source>
</evidence>
<feature type="compositionally biased region" description="Polar residues" evidence="2">
    <location>
        <begin position="505"/>
        <end position="524"/>
    </location>
</feature>
<feature type="region of interest" description="Disordered" evidence="2">
    <location>
        <begin position="297"/>
        <end position="397"/>
    </location>
</feature>
<proteinExistence type="predicted"/>
<evidence type="ECO:0000313" key="4">
    <source>
        <dbReference type="Proteomes" id="UP000791440"/>
    </source>
</evidence>
<dbReference type="Proteomes" id="UP000791440">
    <property type="component" value="Unassembled WGS sequence"/>
</dbReference>
<feature type="compositionally biased region" description="Basic residues" evidence="2">
    <location>
        <begin position="305"/>
        <end position="315"/>
    </location>
</feature>
<comment type="caution">
    <text evidence="3">The sequence shown here is derived from an EMBL/GenBank/DDBJ whole genome shotgun (WGS) entry which is preliminary data.</text>
</comment>
<organism evidence="3 4">
    <name type="scientific">Manduca sexta</name>
    <name type="common">Tobacco hawkmoth</name>
    <name type="synonym">Tobacco hornworm</name>
    <dbReference type="NCBI Taxonomy" id="7130"/>
    <lineage>
        <taxon>Eukaryota</taxon>
        <taxon>Metazoa</taxon>
        <taxon>Ecdysozoa</taxon>
        <taxon>Arthropoda</taxon>
        <taxon>Hexapoda</taxon>
        <taxon>Insecta</taxon>
        <taxon>Pterygota</taxon>
        <taxon>Neoptera</taxon>
        <taxon>Endopterygota</taxon>
        <taxon>Lepidoptera</taxon>
        <taxon>Glossata</taxon>
        <taxon>Ditrysia</taxon>
        <taxon>Bombycoidea</taxon>
        <taxon>Sphingidae</taxon>
        <taxon>Sphinginae</taxon>
        <taxon>Sphingini</taxon>
        <taxon>Manduca</taxon>
    </lineage>
</organism>
<sequence length="586" mass="65929">MSKAIAALKEVVAMYKNAKDQNNKKETQVQNVQNDQIASTSSAEQNAIQGQQTISNVMPQIENLDPKVIQGKQHMNQNETDLDAIKQLVNNGNKSVYENPPPINVEDIEADVEISYHDDINYSPVNSPRPSSLNPVAVTQYSNAEDQRETIERAIYNNDPLNLQDDISFFDDQPVANSSMNVSVKHPLASPWRVEFGRLPIKWPANTYLKANMTPAVESSFISSEDSNKKKHVYVNMIPQENESLPQIVESNPTNLKQTSIISFIREVAERNAIKKKRGKSLSPIKASALFEDVTNRSNADMQKTSKKVTKKAVIARKTNKDVSNSSSNTSNDKDNVRETRKRKNDNAISKLPAKSPRKEKDKDVTYFGFDDSGNEDQENVVPNKNSEHNKVRSLRSRSRVLQEINDKNGPARTALPLAAKTKITSSSEAVKRMYEDLKSAEDAPQLLDKNDQLNAGTTNVDVHQSAEIDNEECDSVHLFEDIDIVHHLKPTRKSYGKAKKVTFRQRSTSDSETQASEGENRMQSSDEDDLADLTFTMPEINQKKTIKKKKTKKLMSKKEEKEADEWAAGFNSMCEDIEEFPLVVE</sequence>
<accession>A0A922D0Q7</accession>
<feature type="coiled-coil region" evidence="1">
    <location>
        <begin position="8"/>
        <end position="35"/>
    </location>
</feature>
<protein>
    <submittedName>
        <fullName evidence="3">Uncharacterized protein</fullName>
    </submittedName>
</protein>
<gene>
    <name evidence="3" type="ORF">O3G_MSEX014942</name>
</gene>
<keyword evidence="1" id="KW-0175">Coiled coil</keyword>
<keyword evidence="4" id="KW-1185">Reference proteome</keyword>
<name>A0A922D0Q7_MANSE</name>
<feature type="region of interest" description="Disordered" evidence="2">
    <location>
        <begin position="498"/>
        <end position="532"/>
    </location>
</feature>
<reference evidence="3" key="1">
    <citation type="journal article" date="2016" name="Insect Biochem. Mol. Biol.">
        <title>Multifaceted biological insights from a draft genome sequence of the tobacco hornworm moth, Manduca sexta.</title>
        <authorList>
            <person name="Kanost M.R."/>
            <person name="Arrese E.L."/>
            <person name="Cao X."/>
            <person name="Chen Y.R."/>
            <person name="Chellapilla S."/>
            <person name="Goldsmith M.R."/>
            <person name="Grosse-Wilde E."/>
            <person name="Heckel D.G."/>
            <person name="Herndon N."/>
            <person name="Jiang H."/>
            <person name="Papanicolaou A."/>
            <person name="Qu J."/>
            <person name="Soulages J.L."/>
            <person name="Vogel H."/>
            <person name="Walters J."/>
            <person name="Waterhouse R.M."/>
            <person name="Ahn S.J."/>
            <person name="Almeida F.C."/>
            <person name="An C."/>
            <person name="Aqrawi P."/>
            <person name="Bretschneider A."/>
            <person name="Bryant W.B."/>
            <person name="Bucks S."/>
            <person name="Chao H."/>
            <person name="Chevignon G."/>
            <person name="Christen J.M."/>
            <person name="Clarke D.F."/>
            <person name="Dittmer N.T."/>
            <person name="Ferguson L.C.F."/>
            <person name="Garavelou S."/>
            <person name="Gordon K.H.J."/>
            <person name="Gunaratna R.T."/>
            <person name="Han Y."/>
            <person name="Hauser F."/>
            <person name="He Y."/>
            <person name="Heidel-Fischer H."/>
            <person name="Hirsh A."/>
            <person name="Hu Y."/>
            <person name="Jiang H."/>
            <person name="Kalra D."/>
            <person name="Klinner C."/>
            <person name="Konig C."/>
            <person name="Kovar C."/>
            <person name="Kroll A.R."/>
            <person name="Kuwar S.S."/>
            <person name="Lee S.L."/>
            <person name="Lehman R."/>
            <person name="Li K."/>
            <person name="Li Z."/>
            <person name="Liang H."/>
            <person name="Lovelace S."/>
            <person name="Lu Z."/>
            <person name="Mansfield J.H."/>
            <person name="McCulloch K.J."/>
            <person name="Mathew T."/>
            <person name="Morton B."/>
            <person name="Muzny D.M."/>
            <person name="Neunemann D."/>
            <person name="Ongeri F."/>
            <person name="Pauchet Y."/>
            <person name="Pu L.L."/>
            <person name="Pyrousis I."/>
            <person name="Rao X.J."/>
            <person name="Redding A."/>
            <person name="Roesel C."/>
            <person name="Sanchez-Gracia A."/>
            <person name="Schaack S."/>
            <person name="Shukla A."/>
            <person name="Tetreau G."/>
            <person name="Wang Y."/>
            <person name="Xiong G.H."/>
            <person name="Traut W."/>
            <person name="Walsh T.K."/>
            <person name="Worley K.C."/>
            <person name="Wu D."/>
            <person name="Wu W."/>
            <person name="Wu Y.Q."/>
            <person name="Zhang X."/>
            <person name="Zou Z."/>
            <person name="Zucker H."/>
            <person name="Briscoe A.D."/>
            <person name="Burmester T."/>
            <person name="Clem R.J."/>
            <person name="Feyereisen R."/>
            <person name="Grimmelikhuijzen C.J.P."/>
            <person name="Hamodrakas S.J."/>
            <person name="Hansson B.S."/>
            <person name="Huguet E."/>
            <person name="Jermiin L.S."/>
            <person name="Lan Q."/>
            <person name="Lehman H.K."/>
            <person name="Lorenzen M."/>
            <person name="Merzendorfer H."/>
            <person name="Michalopoulos I."/>
            <person name="Morton D.B."/>
            <person name="Muthukrishnan S."/>
            <person name="Oakeshott J.G."/>
            <person name="Palmer W."/>
            <person name="Park Y."/>
            <person name="Passarelli A.L."/>
            <person name="Rozas J."/>
            <person name="Schwartz L.M."/>
            <person name="Smith W."/>
            <person name="Southgate A."/>
            <person name="Vilcinskas A."/>
            <person name="Vogt R."/>
            <person name="Wang P."/>
            <person name="Werren J."/>
            <person name="Yu X.Q."/>
            <person name="Zhou J.J."/>
            <person name="Brown S.J."/>
            <person name="Scherer S.E."/>
            <person name="Richards S."/>
            <person name="Blissard G.W."/>
        </authorList>
    </citation>
    <scope>NUCLEOTIDE SEQUENCE</scope>
</reference>